<protein>
    <submittedName>
        <fullName evidence="8">Dihydroorotase</fullName>
    </submittedName>
</protein>
<dbReference type="GO" id="GO:0005737">
    <property type="term" value="C:cytoplasm"/>
    <property type="evidence" value="ECO:0007669"/>
    <property type="project" value="TreeGrafter"/>
</dbReference>
<dbReference type="PROSITE" id="PS00483">
    <property type="entry name" value="DIHYDROOROTASE_2"/>
    <property type="match status" value="1"/>
</dbReference>
<dbReference type="PANTHER" id="PTHR43668">
    <property type="entry name" value="ALLANTOINASE"/>
    <property type="match status" value="1"/>
</dbReference>
<reference evidence="8" key="1">
    <citation type="submission" date="2020-10" db="EMBL/GenBank/DDBJ databases">
        <authorList>
            <person name="Gilroy R."/>
        </authorList>
    </citation>
    <scope>NUCLEOTIDE SEQUENCE</scope>
    <source>
        <strain evidence="8">1370</strain>
    </source>
</reference>
<proteinExistence type="inferred from homology"/>
<evidence type="ECO:0000256" key="3">
    <source>
        <dbReference type="ARBA" id="ARBA00010286"/>
    </source>
</evidence>
<comment type="function">
    <text evidence="2">Catalyzes the reversible cyclization of carbamoyl aspartate to dihydroorotate.</text>
</comment>
<feature type="domain" description="Dihydroorotase catalytic" evidence="7">
    <location>
        <begin position="39"/>
        <end position="223"/>
    </location>
</feature>
<dbReference type="SUPFAM" id="SSF51556">
    <property type="entry name" value="Metallo-dependent hydrolases"/>
    <property type="match status" value="1"/>
</dbReference>
<organism evidence="8 9">
    <name type="scientific">Candidatus Faeciplasma avium</name>
    <dbReference type="NCBI Taxonomy" id="2840798"/>
    <lineage>
        <taxon>Bacteria</taxon>
        <taxon>Bacillati</taxon>
        <taxon>Bacillota</taxon>
        <taxon>Clostridia</taxon>
        <taxon>Eubacteriales</taxon>
        <taxon>Oscillospiraceae</taxon>
        <taxon>Oscillospiraceae incertae sedis</taxon>
        <taxon>Candidatus Faeciplasma</taxon>
    </lineage>
</organism>
<dbReference type="InterPro" id="IPR024403">
    <property type="entry name" value="DHOase_cat"/>
</dbReference>
<sequence>MNQPVIIGFSNPKDSSLRTALELMSAEGLITASNSKKYLILPGLCDVHVHFREPGFSYKETIATGSRSAAAGGFTDVMTMPNLNPVPDCKENLDIQLELIKRDAVIGVHPYASITEGERGARLSRMEELSPYVRAFSDDGRGVQDGELMLEAMKRVKELDRVLAAHCEQLSLLCGGYIHDGEYAKRHSHLGISSESEYAQIARDLELAAKTGVKYHVCHISAAKSVELIRQAKRSGVDVSCETAPHYLFFCEDELREDGSFKMNPPLRSASDREALLEGAADGTIDMIATDHAPHSSEEKSRGLRDSLMGVVGLETAFAASYSMLVENGIVSLERLYELLCKNPRERFGIEPCGAAVFELGVPYTVIPERFVTKGRATPFDGATLGARCIMTVIDDKAVYKAPGLSGCEDNNDFWRI</sequence>
<evidence type="ECO:0000256" key="4">
    <source>
        <dbReference type="ARBA" id="ARBA00022723"/>
    </source>
</evidence>
<evidence type="ECO:0000256" key="1">
    <source>
        <dbReference type="ARBA" id="ARBA00001947"/>
    </source>
</evidence>
<dbReference type="Pfam" id="PF12890">
    <property type="entry name" value="DHOase"/>
    <property type="match status" value="1"/>
</dbReference>
<dbReference type="GO" id="GO:0004151">
    <property type="term" value="F:dihydroorotase activity"/>
    <property type="evidence" value="ECO:0007669"/>
    <property type="project" value="InterPro"/>
</dbReference>
<evidence type="ECO:0000256" key="2">
    <source>
        <dbReference type="ARBA" id="ARBA00002368"/>
    </source>
</evidence>
<dbReference type="GO" id="GO:0006145">
    <property type="term" value="P:purine nucleobase catabolic process"/>
    <property type="evidence" value="ECO:0007669"/>
    <property type="project" value="TreeGrafter"/>
</dbReference>
<evidence type="ECO:0000313" key="8">
    <source>
        <dbReference type="EMBL" id="HIV11496.1"/>
    </source>
</evidence>
<keyword evidence="5" id="KW-0378">Hydrolase</keyword>
<dbReference type="GO" id="GO:0046872">
    <property type="term" value="F:metal ion binding"/>
    <property type="evidence" value="ECO:0007669"/>
    <property type="project" value="UniProtKB-KW"/>
</dbReference>
<evidence type="ECO:0000259" key="7">
    <source>
        <dbReference type="Pfam" id="PF12890"/>
    </source>
</evidence>
<name>A0A9D1NSL5_9FIRM</name>
<reference evidence="8" key="2">
    <citation type="journal article" date="2021" name="PeerJ">
        <title>Extensive microbial diversity within the chicken gut microbiome revealed by metagenomics and culture.</title>
        <authorList>
            <person name="Gilroy R."/>
            <person name="Ravi A."/>
            <person name="Getino M."/>
            <person name="Pursley I."/>
            <person name="Horton D.L."/>
            <person name="Alikhan N.F."/>
            <person name="Baker D."/>
            <person name="Gharbi K."/>
            <person name="Hall N."/>
            <person name="Watson M."/>
            <person name="Adriaenssens E.M."/>
            <person name="Foster-Nyarko E."/>
            <person name="Jarju S."/>
            <person name="Secka A."/>
            <person name="Antonio M."/>
            <person name="Oren A."/>
            <person name="Chaudhuri R.R."/>
            <person name="La Ragione R."/>
            <person name="Hildebrand F."/>
            <person name="Pallen M.J."/>
        </authorList>
    </citation>
    <scope>NUCLEOTIDE SEQUENCE</scope>
    <source>
        <strain evidence="8">1370</strain>
    </source>
</reference>
<dbReference type="Gene3D" id="2.30.40.10">
    <property type="entry name" value="Urease, subunit C, domain 1"/>
    <property type="match status" value="1"/>
</dbReference>
<dbReference type="InterPro" id="IPR011059">
    <property type="entry name" value="Metal-dep_hydrolase_composite"/>
</dbReference>
<dbReference type="Gene3D" id="3.20.20.140">
    <property type="entry name" value="Metal-dependent hydrolases"/>
    <property type="match status" value="1"/>
</dbReference>
<dbReference type="PANTHER" id="PTHR43668:SF2">
    <property type="entry name" value="ALLANTOINASE"/>
    <property type="match status" value="1"/>
</dbReference>
<dbReference type="GO" id="GO:0004038">
    <property type="term" value="F:allantoinase activity"/>
    <property type="evidence" value="ECO:0007669"/>
    <property type="project" value="TreeGrafter"/>
</dbReference>
<dbReference type="AlphaFoldDB" id="A0A9D1NSL5"/>
<dbReference type="SUPFAM" id="SSF51338">
    <property type="entry name" value="Composite domain of metallo-dependent hydrolases"/>
    <property type="match status" value="1"/>
</dbReference>
<dbReference type="Proteomes" id="UP000823960">
    <property type="component" value="Unassembled WGS sequence"/>
</dbReference>
<evidence type="ECO:0000256" key="6">
    <source>
        <dbReference type="ARBA" id="ARBA00022975"/>
    </source>
</evidence>
<dbReference type="EMBL" id="DVOL01000108">
    <property type="protein sequence ID" value="HIV11496.1"/>
    <property type="molecule type" value="Genomic_DNA"/>
</dbReference>
<comment type="cofactor">
    <cofactor evidence="1">
        <name>Zn(2+)</name>
        <dbReference type="ChEBI" id="CHEBI:29105"/>
    </cofactor>
</comment>
<dbReference type="InterPro" id="IPR002195">
    <property type="entry name" value="Dihydroorotase_CS"/>
</dbReference>
<dbReference type="InterPro" id="IPR032466">
    <property type="entry name" value="Metal_Hydrolase"/>
</dbReference>
<keyword evidence="4" id="KW-0479">Metal-binding</keyword>
<dbReference type="CDD" id="cd01317">
    <property type="entry name" value="DHOase_IIa"/>
    <property type="match status" value="1"/>
</dbReference>
<dbReference type="PROSITE" id="PS00482">
    <property type="entry name" value="DIHYDROOROTASE_1"/>
    <property type="match status" value="1"/>
</dbReference>
<gene>
    <name evidence="8" type="ORF">IAD28_07405</name>
</gene>
<keyword evidence="6" id="KW-0665">Pyrimidine biosynthesis</keyword>
<comment type="caution">
    <text evidence="8">The sequence shown here is derived from an EMBL/GenBank/DDBJ whole genome shotgun (WGS) entry which is preliminary data.</text>
</comment>
<dbReference type="NCBIfam" id="TIGR00857">
    <property type="entry name" value="pyrC_multi"/>
    <property type="match status" value="1"/>
</dbReference>
<dbReference type="InterPro" id="IPR004722">
    <property type="entry name" value="DHOase"/>
</dbReference>
<dbReference type="GO" id="GO:0006221">
    <property type="term" value="P:pyrimidine nucleotide biosynthetic process"/>
    <property type="evidence" value="ECO:0007669"/>
    <property type="project" value="UniProtKB-KW"/>
</dbReference>
<evidence type="ECO:0000256" key="5">
    <source>
        <dbReference type="ARBA" id="ARBA00022801"/>
    </source>
</evidence>
<comment type="similarity">
    <text evidence="3">Belongs to the metallo-dependent hydrolases superfamily. DHOase family. Class I DHOase subfamily.</text>
</comment>
<accession>A0A9D1NSL5</accession>
<dbReference type="InterPro" id="IPR050138">
    <property type="entry name" value="DHOase/Allantoinase_Hydrolase"/>
</dbReference>
<evidence type="ECO:0000313" key="9">
    <source>
        <dbReference type="Proteomes" id="UP000823960"/>
    </source>
</evidence>